<dbReference type="Proteomes" id="UP001150217">
    <property type="component" value="Unassembled WGS sequence"/>
</dbReference>
<accession>A0ABQ8VE05</accession>
<protein>
    <submittedName>
        <fullName evidence="1">Uncharacterized protein</fullName>
    </submittedName>
</protein>
<keyword evidence="2" id="KW-1185">Reference proteome</keyword>
<name>A0ABQ8VE05_9AGAR</name>
<proteinExistence type="predicted"/>
<organism evidence="1 2">
    <name type="scientific">Lentinula lateritia</name>
    <dbReference type="NCBI Taxonomy" id="40482"/>
    <lineage>
        <taxon>Eukaryota</taxon>
        <taxon>Fungi</taxon>
        <taxon>Dikarya</taxon>
        <taxon>Basidiomycota</taxon>
        <taxon>Agaricomycotina</taxon>
        <taxon>Agaricomycetes</taxon>
        <taxon>Agaricomycetidae</taxon>
        <taxon>Agaricales</taxon>
        <taxon>Marasmiineae</taxon>
        <taxon>Omphalotaceae</taxon>
        <taxon>Lentinula</taxon>
    </lineage>
</organism>
<sequence length="239" mass="26716">MYIYGIREVVVDTKRSENAEIYMLCTCQIGQFITFSTPALSELTPVLRLVFAPDDDDVWIGTSEPSTDILQTILDKAVETKSSRPKERLIQKPPFNSASFPLWSKKNASKSLLVSVKRGNMIQAFANAQAQTNGFDNGVLSAIAQDKDNSYAICIWYDQLLRKVIEVLQLDEGVPAIVVLYCRGTRDTPANDTIPWVQEVSSKSASKTVPRLQIVANLEEQKLLLAVLNMNARRLSDQF</sequence>
<reference evidence="1" key="1">
    <citation type="submission" date="2022-08" db="EMBL/GenBank/DDBJ databases">
        <title>A Global Phylogenomic Analysis of the Shiitake Genus Lentinula.</title>
        <authorList>
            <consortium name="DOE Joint Genome Institute"/>
            <person name="Sierra-Patev S."/>
            <person name="Min B."/>
            <person name="Naranjo-Ortiz M."/>
            <person name="Looney B."/>
            <person name="Konkel Z."/>
            <person name="Slot J.C."/>
            <person name="Sakamoto Y."/>
            <person name="Steenwyk J.L."/>
            <person name="Rokas A."/>
            <person name="Carro J."/>
            <person name="Camarero S."/>
            <person name="Ferreira P."/>
            <person name="Molpeceres G."/>
            <person name="Ruiz-Duenas F.J."/>
            <person name="Serrano A."/>
            <person name="Henrissat B."/>
            <person name="Drula E."/>
            <person name="Hughes K.W."/>
            <person name="Mata J.L."/>
            <person name="Ishikawa N.K."/>
            <person name="Vargas-Isla R."/>
            <person name="Ushijima S."/>
            <person name="Smith C.A."/>
            <person name="Ahrendt S."/>
            <person name="Andreopoulos W."/>
            <person name="He G."/>
            <person name="Labutti K."/>
            <person name="Lipzen A."/>
            <person name="Ng V."/>
            <person name="Riley R."/>
            <person name="Sandor L."/>
            <person name="Barry K."/>
            <person name="Martinez A.T."/>
            <person name="Xiao Y."/>
            <person name="Gibbons J.G."/>
            <person name="Terashima K."/>
            <person name="Grigoriev I.V."/>
            <person name="Hibbett D.S."/>
        </authorList>
    </citation>
    <scope>NUCLEOTIDE SEQUENCE</scope>
    <source>
        <strain evidence="1">RHP3577 ss4</strain>
    </source>
</reference>
<dbReference type="EMBL" id="JANVFT010000043">
    <property type="protein sequence ID" value="KAJ4489797.1"/>
    <property type="molecule type" value="Genomic_DNA"/>
</dbReference>
<evidence type="ECO:0000313" key="1">
    <source>
        <dbReference type="EMBL" id="KAJ4489797.1"/>
    </source>
</evidence>
<comment type="caution">
    <text evidence="1">The sequence shown here is derived from an EMBL/GenBank/DDBJ whole genome shotgun (WGS) entry which is preliminary data.</text>
</comment>
<evidence type="ECO:0000313" key="2">
    <source>
        <dbReference type="Proteomes" id="UP001150217"/>
    </source>
</evidence>
<gene>
    <name evidence="1" type="ORF">C8R41DRAFT_867682</name>
</gene>